<dbReference type="CDD" id="cd01392">
    <property type="entry name" value="HTH_LacI"/>
    <property type="match status" value="1"/>
</dbReference>
<dbReference type="PANTHER" id="PTHR30146:SF109">
    <property type="entry name" value="HTH-TYPE TRANSCRIPTIONAL REGULATOR GALS"/>
    <property type="match status" value="1"/>
</dbReference>
<evidence type="ECO:0000256" key="4">
    <source>
        <dbReference type="SAM" id="MobiDB-lite"/>
    </source>
</evidence>
<dbReference type="RefSeq" id="WP_170955513.1">
    <property type="nucleotide sequence ID" value="NZ_OBQK01000013.1"/>
</dbReference>
<evidence type="ECO:0000256" key="3">
    <source>
        <dbReference type="ARBA" id="ARBA00023163"/>
    </source>
</evidence>
<dbReference type="Pfam" id="PF13377">
    <property type="entry name" value="Peripla_BP_3"/>
    <property type="match status" value="1"/>
</dbReference>
<evidence type="ECO:0000256" key="2">
    <source>
        <dbReference type="ARBA" id="ARBA00023125"/>
    </source>
</evidence>
<keyword evidence="1" id="KW-0805">Transcription regulation</keyword>
<name>A0A285VWB0_9MICO</name>
<dbReference type="InterPro" id="IPR000843">
    <property type="entry name" value="HTH_LacI"/>
</dbReference>
<dbReference type="SMART" id="SM00354">
    <property type="entry name" value="HTH_LACI"/>
    <property type="match status" value="1"/>
</dbReference>
<dbReference type="InterPro" id="IPR046335">
    <property type="entry name" value="LacI/GalR-like_sensor"/>
</dbReference>
<dbReference type="EMBL" id="OBQK01000014">
    <property type="protein sequence ID" value="SOC57628.1"/>
    <property type="molecule type" value="Genomic_DNA"/>
</dbReference>
<dbReference type="GO" id="GO:0003700">
    <property type="term" value="F:DNA-binding transcription factor activity"/>
    <property type="evidence" value="ECO:0007669"/>
    <property type="project" value="TreeGrafter"/>
</dbReference>
<dbReference type="PANTHER" id="PTHR30146">
    <property type="entry name" value="LACI-RELATED TRANSCRIPTIONAL REPRESSOR"/>
    <property type="match status" value="1"/>
</dbReference>
<proteinExistence type="predicted"/>
<evidence type="ECO:0000256" key="1">
    <source>
        <dbReference type="ARBA" id="ARBA00023015"/>
    </source>
</evidence>
<dbReference type="GO" id="GO:0000976">
    <property type="term" value="F:transcription cis-regulatory region binding"/>
    <property type="evidence" value="ECO:0007669"/>
    <property type="project" value="TreeGrafter"/>
</dbReference>
<reference evidence="6" key="2">
    <citation type="submission" date="2017-08" db="EMBL/GenBank/DDBJ databases">
        <authorList>
            <person name="de Groot N.N."/>
        </authorList>
    </citation>
    <scope>NUCLEOTIDE SEQUENCE [LARGE SCALE GENOMIC DNA]</scope>
    <source>
        <strain evidence="6">USBA17B2</strain>
    </source>
</reference>
<dbReference type="InterPro" id="IPR028082">
    <property type="entry name" value="Peripla_BP_I"/>
</dbReference>
<reference evidence="8" key="1">
    <citation type="submission" date="2017-08" db="EMBL/GenBank/DDBJ databases">
        <authorList>
            <person name="Varghese N."/>
            <person name="Submissions S."/>
        </authorList>
    </citation>
    <scope>NUCLEOTIDE SEQUENCE [LARGE SCALE GENOMIC DNA]</scope>
    <source>
        <strain evidence="8">USBA17B2</strain>
    </source>
</reference>
<evidence type="ECO:0000313" key="8">
    <source>
        <dbReference type="Proteomes" id="UP000219688"/>
    </source>
</evidence>
<dbReference type="Gene3D" id="1.10.260.40">
    <property type="entry name" value="lambda repressor-like DNA-binding domains"/>
    <property type="match status" value="1"/>
</dbReference>
<accession>A0A285VWB0</accession>
<dbReference type="InterPro" id="IPR010982">
    <property type="entry name" value="Lambda_DNA-bd_dom_sf"/>
</dbReference>
<dbReference type="SUPFAM" id="SSF53822">
    <property type="entry name" value="Periplasmic binding protein-like I"/>
    <property type="match status" value="1"/>
</dbReference>
<dbReference type="SUPFAM" id="SSF47413">
    <property type="entry name" value="lambda repressor-like DNA-binding domains"/>
    <property type="match status" value="1"/>
</dbReference>
<gene>
    <name evidence="6" type="ORF">SAMN05421879_11367</name>
    <name evidence="7" type="ORF">SAMN05421879_11446</name>
</gene>
<dbReference type="PROSITE" id="PS50932">
    <property type="entry name" value="HTH_LACI_2"/>
    <property type="match status" value="1"/>
</dbReference>
<organism evidence="6 8">
    <name type="scientific">Ornithinimicrobium cerasi</name>
    <dbReference type="NCBI Taxonomy" id="2248773"/>
    <lineage>
        <taxon>Bacteria</taxon>
        <taxon>Bacillati</taxon>
        <taxon>Actinomycetota</taxon>
        <taxon>Actinomycetes</taxon>
        <taxon>Micrococcales</taxon>
        <taxon>Ornithinimicrobiaceae</taxon>
        <taxon>Ornithinimicrobium</taxon>
    </lineage>
</organism>
<sequence length="356" mass="37937">MRSSTARRRATIIDVASAAGVSRQTVSNVLNFPDRVRPRTRDRVLAEVDRLGYRPSTAARGLRNQRAGAVGLELNLPTCGSDIGPLVLGALTVRAPAHDVHLVPFGDAEVFPTVAAYRDMTRRHLVDAFLFADTHSGDPRPDWLLENEIPFAAFGRLYSHPELTCWADVDGHRGLELAVEHLVASGYGTVGYLGWPLHLEDPAVAEDRHRGWVDAATSLGVAGPSGVTDQQLGPAVEAADALLDELGPGDAVACASDLIALAVLYAAARRGLAVGRDLGVVGFDGSLVARRHGLTTVVQPYEDLADHLLRTVHDQLLDGTVPVAGALLDPTLAPSSSTDRESELTSYTPVPAPTRR</sequence>
<evidence type="ECO:0000259" key="5">
    <source>
        <dbReference type="PROSITE" id="PS50932"/>
    </source>
</evidence>
<dbReference type="Pfam" id="PF00356">
    <property type="entry name" value="LacI"/>
    <property type="match status" value="1"/>
</dbReference>
<evidence type="ECO:0000313" key="6">
    <source>
        <dbReference type="EMBL" id="SOC57536.1"/>
    </source>
</evidence>
<feature type="domain" description="HTH lacI-type" evidence="5">
    <location>
        <begin position="10"/>
        <end position="64"/>
    </location>
</feature>
<feature type="region of interest" description="Disordered" evidence="4">
    <location>
        <begin position="332"/>
        <end position="356"/>
    </location>
</feature>
<dbReference type="Gene3D" id="3.40.50.2300">
    <property type="match status" value="2"/>
</dbReference>
<dbReference type="Proteomes" id="UP000219688">
    <property type="component" value="Unassembled WGS sequence"/>
</dbReference>
<keyword evidence="2 7" id="KW-0238">DNA-binding</keyword>
<protein>
    <submittedName>
        <fullName evidence="7">DNA-binding transcriptional regulator, LacI/PurR family</fullName>
    </submittedName>
    <submittedName>
        <fullName evidence="6">Transcriptional regulator, LacI family</fullName>
    </submittedName>
</protein>
<dbReference type="EMBL" id="OBQK01000013">
    <property type="protein sequence ID" value="SOC57536.1"/>
    <property type="molecule type" value="Genomic_DNA"/>
</dbReference>
<evidence type="ECO:0000313" key="7">
    <source>
        <dbReference type="EMBL" id="SOC57628.1"/>
    </source>
</evidence>
<dbReference type="PROSITE" id="PS00356">
    <property type="entry name" value="HTH_LACI_1"/>
    <property type="match status" value="1"/>
</dbReference>
<keyword evidence="3" id="KW-0804">Transcription</keyword>
<dbReference type="AlphaFoldDB" id="A0A285VWB0"/>
<keyword evidence="8" id="KW-1185">Reference proteome</keyword>